<gene>
    <name evidence="3" type="ORF">ASJ80_06100</name>
</gene>
<dbReference type="OrthoDB" id="69720at2157"/>
<proteinExistence type="inferred from homology"/>
<dbReference type="AlphaFoldDB" id="A0A2A2H4T5"/>
<sequence length="178" mass="19603">MLRLVIEEITSHVKSMDIDDDAKILVEKYLREASKVFICGFGESELVGKAFASRLSEIRRNVFVISETIVPEINEGNILIAISGSGETEPTLSITKKAADIGAKIISITSFTDSPLAQISDVVIEIPGRIKAKTKNYIERRVSGEYEPLTPFSALFEISARIYLEGIIAELANKEVNL</sequence>
<dbReference type="InterPro" id="IPR017552">
    <property type="entry name" value="PHI/rmpB"/>
</dbReference>
<dbReference type="InterPro" id="IPR046348">
    <property type="entry name" value="SIS_dom_sf"/>
</dbReference>
<dbReference type="GO" id="GO:1901135">
    <property type="term" value="P:carbohydrate derivative metabolic process"/>
    <property type="evidence" value="ECO:0007669"/>
    <property type="project" value="InterPro"/>
</dbReference>
<name>A0A2A2H4T5_METBR</name>
<evidence type="ECO:0000313" key="4">
    <source>
        <dbReference type="Proteomes" id="UP000217784"/>
    </source>
</evidence>
<keyword evidence="4" id="KW-1185">Reference proteome</keyword>
<dbReference type="Gene3D" id="3.40.50.10490">
    <property type="entry name" value="Glucose-6-phosphate isomerase like protein, domain 1"/>
    <property type="match status" value="1"/>
</dbReference>
<dbReference type="Proteomes" id="UP000217784">
    <property type="component" value="Unassembled WGS sequence"/>
</dbReference>
<protein>
    <recommendedName>
        <fullName evidence="2">SIS domain-containing protein</fullName>
    </recommendedName>
</protein>
<dbReference type="Pfam" id="PF01380">
    <property type="entry name" value="SIS"/>
    <property type="match status" value="1"/>
</dbReference>
<organism evidence="3 4">
    <name type="scientific">Methanobacterium bryantii</name>
    <dbReference type="NCBI Taxonomy" id="2161"/>
    <lineage>
        <taxon>Archaea</taxon>
        <taxon>Methanobacteriati</taxon>
        <taxon>Methanobacteriota</taxon>
        <taxon>Methanomada group</taxon>
        <taxon>Methanobacteria</taxon>
        <taxon>Methanobacteriales</taxon>
        <taxon>Methanobacteriaceae</taxon>
        <taxon>Methanobacterium</taxon>
    </lineage>
</organism>
<dbReference type="GO" id="GO:0016853">
    <property type="term" value="F:isomerase activity"/>
    <property type="evidence" value="ECO:0007669"/>
    <property type="project" value="InterPro"/>
</dbReference>
<dbReference type="PANTHER" id="PTHR43443">
    <property type="entry name" value="3-HEXULOSE-6-PHOSPHATE ISOMERASE"/>
    <property type="match status" value="1"/>
</dbReference>
<accession>A0A2A2H4T5</accession>
<dbReference type="SUPFAM" id="SSF53697">
    <property type="entry name" value="SIS domain"/>
    <property type="match status" value="1"/>
</dbReference>
<evidence type="ECO:0000313" key="3">
    <source>
        <dbReference type="EMBL" id="PAV04412.1"/>
    </source>
</evidence>
<dbReference type="EMBL" id="LMVM01000023">
    <property type="protein sequence ID" value="PAV04412.1"/>
    <property type="molecule type" value="Genomic_DNA"/>
</dbReference>
<dbReference type="InterPro" id="IPR001347">
    <property type="entry name" value="SIS_dom"/>
</dbReference>
<feature type="domain" description="SIS" evidence="2">
    <location>
        <begin position="25"/>
        <end position="177"/>
    </location>
</feature>
<evidence type="ECO:0000259" key="2">
    <source>
        <dbReference type="PROSITE" id="PS51464"/>
    </source>
</evidence>
<dbReference type="PROSITE" id="PS51464">
    <property type="entry name" value="SIS"/>
    <property type="match status" value="1"/>
</dbReference>
<reference evidence="3 4" key="1">
    <citation type="journal article" date="2017" name="BMC Genomics">
        <title>Genomic analysis of methanogenic archaea reveals a shift towards energy conservation.</title>
        <authorList>
            <person name="Gilmore S.P."/>
            <person name="Henske J.K."/>
            <person name="Sexton J.A."/>
            <person name="Solomon K.V."/>
            <person name="Seppala S."/>
            <person name="Yoo J.I."/>
            <person name="Huyett L.M."/>
            <person name="Pressman A."/>
            <person name="Cogan J.Z."/>
            <person name="Kivenson V."/>
            <person name="Peng X."/>
            <person name="Tan Y."/>
            <person name="Valentine D.L."/>
            <person name="O'Malley M.A."/>
        </authorList>
    </citation>
    <scope>NUCLEOTIDE SEQUENCE [LARGE SCALE GENOMIC DNA]</scope>
    <source>
        <strain evidence="3 4">M.o.H.</strain>
    </source>
</reference>
<evidence type="ECO:0000256" key="1">
    <source>
        <dbReference type="ARBA" id="ARBA00009235"/>
    </source>
</evidence>
<dbReference type="GO" id="GO:0097367">
    <property type="term" value="F:carbohydrate derivative binding"/>
    <property type="evidence" value="ECO:0007669"/>
    <property type="project" value="InterPro"/>
</dbReference>
<dbReference type="PANTHER" id="PTHR43443:SF1">
    <property type="entry name" value="3-HEXULOSE-6-PHOSPHATE ISOMERASE"/>
    <property type="match status" value="1"/>
</dbReference>
<comment type="similarity">
    <text evidence="1">Belongs to the SIS family. PHI subfamily.</text>
</comment>
<dbReference type="RefSeq" id="WP_069582704.1">
    <property type="nucleotide sequence ID" value="NZ_LMVM01000023.1"/>
</dbReference>
<comment type="caution">
    <text evidence="3">The sequence shown here is derived from an EMBL/GenBank/DDBJ whole genome shotgun (WGS) entry which is preliminary data.</text>
</comment>